<proteinExistence type="predicted"/>
<dbReference type="PANTHER" id="PTHR33538">
    <property type="entry name" value="PROTEIN GAMETE EXPRESSED 1"/>
    <property type="match status" value="1"/>
</dbReference>
<sequence length="107" mass="12300">MITSNSCWQNAYQYLFARCSEILAVDEKRAYAFKHETERLVTELKSSAQYVENKLDNIEEKSEHLLQGSQRIHDSLDLIGSHTQHVAQTAGHLEGHRFCVNSFTECL</sequence>
<protein>
    <submittedName>
        <fullName evidence="2">Uncharacterized protein LOC106773458</fullName>
    </submittedName>
</protein>
<dbReference type="STRING" id="3916.A0A3Q0FHS8"/>
<keyword evidence="1" id="KW-1185">Reference proteome</keyword>
<dbReference type="RefSeq" id="XP_022642229.1">
    <property type="nucleotide sequence ID" value="XM_022786508.1"/>
</dbReference>
<dbReference type="KEGG" id="vra:106773458"/>
<dbReference type="GeneID" id="106773458"/>
<gene>
    <name evidence="2" type="primary">LOC106773458</name>
</gene>
<evidence type="ECO:0000313" key="2">
    <source>
        <dbReference type="RefSeq" id="XP_022642229.1"/>
    </source>
</evidence>
<dbReference type="PANTHER" id="PTHR33538:SF2">
    <property type="entry name" value="PROTEIN GAMETE EXPRESSED 1"/>
    <property type="match status" value="1"/>
</dbReference>
<dbReference type="OrthoDB" id="377549at2759"/>
<reference evidence="1" key="1">
    <citation type="journal article" date="2014" name="Nat. Commun.">
        <title>Genome sequence of mungbean and insights into evolution within Vigna species.</title>
        <authorList>
            <person name="Kang Y.J."/>
            <person name="Kim S.K."/>
            <person name="Kim M.Y."/>
            <person name="Lestari P."/>
            <person name="Kim K.H."/>
            <person name="Ha B.K."/>
            <person name="Jun T.H."/>
            <person name="Hwang W.J."/>
            <person name="Lee T."/>
            <person name="Lee J."/>
            <person name="Shim S."/>
            <person name="Yoon M.Y."/>
            <person name="Jang Y.E."/>
            <person name="Han K.S."/>
            <person name="Taeprayoon P."/>
            <person name="Yoon N."/>
            <person name="Somta P."/>
            <person name="Tanya P."/>
            <person name="Kim K.S."/>
            <person name="Gwag J.G."/>
            <person name="Moon J.K."/>
            <person name="Lee Y.H."/>
            <person name="Park B.S."/>
            <person name="Bombarely A."/>
            <person name="Doyle J.J."/>
            <person name="Jackson S.A."/>
            <person name="Schafleitner R."/>
            <person name="Srinives P."/>
            <person name="Varshney R.K."/>
            <person name="Lee S.H."/>
        </authorList>
    </citation>
    <scope>NUCLEOTIDE SEQUENCE [LARGE SCALE GENOMIC DNA]</scope>
    <source>
        <strain evidence="1">cv. VC1973A</strain>
    </source>
</reference>
<evidence type="ECO:0000313" key="1">
    <source>
        <dbReference type="Proteomes" id="UP000087766"/>
    </source>
</evidence>
<reference evidence="2" key="2">
    <citation type="submission" date="2025-08" db="UniProtKB">
        <authorList>
            <consortium name="RefSeq"/>
        </authorList>
    </citation>
    <scope>IDENTIFICATION</scope>
    <source>
        <tissue evidence="2">Leaf</tissue>
    </source>
</reference>
<dbReference type="InterPro" id="IPR040346">
    <property type="entry name" value="GEX1/Brambleberry"/>
</dbReference>
<name>A0A3Q0FHS8_VIGRR</name>
<accession>A0A3Q0FHS8</accession>
<dbReference type="AlphaFoldDB" id="A0A3Q0FHS8"/>
<dbReference type="Proteomes" id="UP000087766">
    <property type="component" value="Chromosome 9"/>
</dbReference>
<organism evidence="1 2">
    <name type="scientific">Vigna radiata var. radiata</name>
    <name type="common">Mung bean</name>
    <name type="synonym">Phaseolus aureus</name>
    <dbReference type="NCBI Taxonomy" id="3916"/>
    <lineage>
        <taxon>Eukaryota</taxon>
        <taxon>Viridiplantae</taxon>
        <taxon>Streptophyta</taxon>
        <taxon>Embryophyta</taxon>
        <taxon>Tracheophyta</taxon>
        <taxon>Spermatophyta</taxon>
        <taxon>Magnoliopsida</taxon>
        <taxon>eudicotyledons</taxon>
        <taxon>Gunneridae</taxon>
        <taxon>Pentapetalae</taxon>
        <taxon>rosids</taxon>
        <taxon>fabids</taxon>
        <taxon>Fabales</taxon>
        <taxon>Fabaceae</taxon>
        <taxon>Papilionoideae</taxon>
        <taxon>50 kb inversion clade</taxon>
        <taxon>NPAAA clade</taxon>
        <taxon>indigoferoid/millettioid clade</taxon>
        <taxon>Phaseoleae</taxon>
        <taxon>Vigna</taxon>
    </lineage>
</organism>